<protein>
    <submittedName>
        <fullName evidence="1">Uncharacterized protein</fullName>
    </submittedName>
</protein>
<organism evidence="1">
    <name type="scientific">Arundo donax</name>
    <name type="common">Giant reed</name>
    <name type="synonym">Donax arundinaceus</name>
    <dbReference type="NCBI Taxonomy" id="35708"/>
    <lineage>
        <taxon>Eukaryota</taxon>
        <taxon>Viridiplantae</taxon>
        <taxon>Streptophyta</taxon>
        <taxon>Embryophyta</taxon>
        <taxon>Tracheophyta</taxon>
        <taxon>Spermatophyta</taxon>
        <taxon>Magnoliopsida</taxon>
        <taxon>Liliopsida</taxon>
        <taxon>Poales</taxon>
        <taxon>Poaceae</taxon>
        <taxon>PACMAD clade</taxon>
        <taxon>Arundinoideae</taxon>
        <taxon>Arundineae</taxon>
        <taxon>Arundo</taxon>
    </lineage>
</organism>
<proteinExistence type="predicted"/>
<name>A0A0A9CZ00_ARUDO</name>
<dbReference type="AlphaFoldDB" id="A0A0A9CZ00"/>
<reference evidence="1" key="2">
    <citation type="journal article" date="2015" name="Data Brief">
        <title>Shoot transcriptome of the giant reed, Arundo donax.</title>
        <authorList>
            <person name="Barrero R.A."/>
            <person name="Guerrero F.D."/>
            <person name="Moolhuijzen P."/>
            <person name="Goolsby J.A."/>
            <person name="Tidwell J."/>
            <person name="Bellgard S.E."/>
            <person name="Bellgard M.I."/>
        </authorList>
    </citation>
    <scope>NUCLEOTIDE SEQUENCE</scope>
    <source>
        <tissue evidence="1">Shoot tissue taken approximately 20 cm above the soil surface</tissue>
    </source>
</reference>
<reference evidence="1" key="1">
    <citation type="submission" date="2014-09" db="EMBL/GenBank/DDBJ databases">
        <authorList>
            <person name="Magalhaes I.L.F."/>
            <person name="Oliveira U."/>
            <person name="Santos F.R."/>
            <person name="Vidigal T.H.D.A."/>
            <person name="Brescovit A.D."/>
            <person name="Santos A.J."/>
        </authorList>
    </citation>
    <scope>NUCLEOTIDE SEQUENCE</scope>
    <source>
        <tissue evidence="1">Shoot tissue taken approximately 20 cm above the soil surface</tissue>
    </source>
</reference>
<evidence type="ECO:0000313" key="1">
    <source>
        <dbReference type="EMBL" id="JAD81569.1"/>
    </source>
</evidence>
<dbReference type="EMBL" id="GBRH01216326">
    <property type="protein sequence ID" value="JAD81569.1"/>
    <property type="molecule type" value="Transcribed_RNA"/>
</dbReference>
<accession>A0A0A9CZ00</accession>
<sequence>MTSLNASVSAPFCTRFAIIAFHETTLSASIFSKTADAFSKQPNLAYISNSELAMKISDSISLFIL</sequence>